<proteinExistence type="predicted"/>
<feature type="compositionally biased region" description="Polar residues" evidence="1">
    <location>
        <begin position="86"/>
        <end position="97"/>
    </location>
</feature>
<accession>A0A4D6N0Z7</accession>
<feature type="region of interest" description="Disordered" evidence="1">
    <location>
        <begin position="82"/>
        <end position="119"/>
    </location>
</feature>
<keyword evidence="3" id="KW-1185">Reference proteome</keyword>
<evidence type="ECO:0000256" key="1">
    <source>
        <dbReference type="SAM" id="MobiDB-lite"/>
    </source>
</evidence>
<name>A0A4D6N0Z7_VIGUN</name>
<organism evidence="2 3">
    <name type="scientific">Vigna unguiculata</name>
    <name type="common">Cowpea</name>
    <dbReference type="NCBI Taxonomy" id="3917"/>
    <lineage>
        <taxon>Eukaryota</taxon>
        <taxon>Viridiplantae</taxon>
        <taxon>Streptophyta</taxon>
        <taxon>Embryophyta</taxon>
        <taxon>Tracheophyta</taxon>
        <taxon>Spermatophyta</taxon>
        <taxon>Magnoliopsida</taxon>
        <taxon>eudicotyledons</taxon>
        <taxon>Gunneridae</taxon>
        <taxon>Pentapetalae</taxon>
        <taxon>rosids</taxon>
        <taxon>fabids</taxon>
        <taxon>Fabales</taxon>
        <taxon>Fabaceae</taxon>
        <taxon>Papilionoideae</taxon>
        <taxon>50 kb inversion clade</taxon>
        <taxon>NPAAA clade</taxon>
        <taxon>indigoferoid/millettioid clade</taxon>
        <taxon>Phaseoleae</taxon>
        <taxon>Vigna</taxon>
    </lineage>
</organism>
<protein>
    <submittedName>
        <fullName evidence="2">Uncharacterized protein</fullName>
    </submittedName>
</protein>
<dbReference type="AlphaFoldDB" id="A0A4D6N0Z7"/>
<dbReference type="EMBL" id="CP039353">
    <property type="protein sequence ID" value="QCE06938.1"/>
    <property type="molecule type" value="Genomic_DNA"/>
</dbReference>
<sequence>MVVVVASMVMREEEELAGGSRVCRCSGVARMVALRRRRTRWCATRCRDDGGWMRGAVADLLQRRGGAARRCAVSYTHLHVYKRQTAHQQPRSRNSSYAAPPRLRRRRRRSSCAVIHKPP</sequence>
<reference evidence="2 3" key="1">
    <citation type="submission" date="2019-04" db="EMBL/GenBank/DDBJ databases">
        <title>An improved genome assembly and genetic linkage map for asparagus bean, Vigna unguiculata ssp. sesquipedialis.</title>
        <authorList>
            <person name="Xia Q."/>
            <person name="Zhang R."/>
            <person name="Dong Y."/>
        </authorList>
    </citation>
    <scope>NUCLEOTIDE SEQUENCE [LARGE SCALE GENOMIC DNA]</scope>
    <source>
        <tissue evidence="2">Leaf</tissue>
    </source>
</reference>
<gene>
    <name evidence="2" type="ORF">DEO72_LG9g1952</name>
</gene>
<evidence type="ECO:0000313" key="3">
    <source>
        <dbReference type="Proteomes" id="UP000501690"/>
    </source>
</evidence>
<evidence type="ECO:0000313" key="2">
    <source>
        <dbReference type="EMBL" id="QCE06938.1"/>
    </source>
</evidence>
<dbReference type="Proteomes" id="UP000501690">
    <property type="component" value="Linkage Group LG9"/>
</dbReference>